<protein>
    <submittedName>
        <fullName evidence="2">Uncharacterized protein</fullName>
    </submittedName>
</protein>
<keyword evidence="1" id="KW-0472">Membrane</keyword>
<comment type="caution">
    <text evidence="2">The sequence shown here is derived from an EMBL/GenBank/DDBJ whole genome shotgun (WGS) entry which is preliminary data.</text>
</comment>
<reference evidence="2 3" key="1">
    <citation type="submission" date="2019-08" db="EMBL/GenBank/DDBJ databases">
        <title>Genome of Phaeodactylibacter luteus.</title>
        <authorList>
            <person name="Bowman J.P."/>
        </authorList>
    </citation>
    <scope>NUCLEOTIDE SEQUENCE [LARGE SCALE GENOMIC DNA]</scope>
    <source>
        <strain evidence="2 3">KCTC 42180</strain>
    </source>
</reference>
<evidence type="ECO:0000313" key="2">
    <source>
        <dbReference type="EMBL" id="TXB62628.1"/>
    </source>
</evidence>
<sequence length="136" mass="15442">MAFRDIDHLLKSLEADAADELSELEAVGPELYSTAQLLRLRGQWEVKNTLFHQVQRFFVRLIALSPLWLLAWLGLRLLGLPYLSLIALAFFPFSFLAFFGGLYFVHRFFKGQGHLDRVGEAIAAELQQRSQAPPAP</sequence>
<dbReference type="OrthoDB" id="9900140at2"/>
<proteinExistence type="predicted"/>
<evidence type="ECO:0000313" key="3">
    <source>
        <dbReference type="Proteomes" id="UP000321580"/>
    </source>
</evidence>
<evidence type="ECO:0000256" key="1">
    <source>
        <dbReference type="SAM" id="Phobius"/>
    </source>
</evidence>
<keyword evidence="1" id="KW-1133">Transmembrane helix</keyword>
<keyword evidence="1" id="KW-0812">Transmembrane</keyword>
<feature type="transmembrane region" description="Helical" evidence="1">
    <location>
        <begin position="81"/>
        <end position="105"/>
    </location>
</feature>
<dbReference type="EMBL" id="VOOR01000026">
    <property type="protein sequence ID" value="TXB62628.1"/>
    <property type="molecule type" value="Genomic_DNA"/>
</dbReference>
<keyword evidence="3" id="KW-1185">Reference proteome</keyword>
<dbReference type="AlphaFoldDB" id="A0A5C6RJQ7"/>
<dbReference type="Proteomes" id="UP000321580">
    <property type="component" value="Unassembled WGS sequence"/>
</dbReference>
<organism evidence="2 3">
    <name type="scientific">Phaeodactylibacter luteus</name>
    <dbReference type="NCBI Taxonomy" id="1564516"/>
    <lineage>
        <taxon>Bacteria</taxon>
        <taxon>Pseudomonadati</taxon>
        <taxon>Bacteroidota</taxon>
        <taxon>Saprospiria</taxon>
        <taxon>Saprospirales</taxon>
        <taxon>Haliscomenobacteraceae</taxon>
        <taxon>Phaeodactylibacter</taxon>
    </lineage>
</organism>
<gene>
    <name evidence="2" type="ORF">FRY97_12865</name>
</gene>
<accession>A0A5C6RJQ7</accession>
<dbReference type="RefSeq" id="WP_147167953.1">
    <property type="nucleotide sequence ID" value="NZ_VOOR01000026.1"/>
</dbReference>
<name>A0A5C6RJQ7_9BACT</name>
<feature type="transmembrane region" description="Helical" evidence="1">
    <location>
        <begin position="57"/>
        <end position="75"/>
    </location>
</feature>